<name>A0A369KVV2_9BACT</name>
<feature type="transmembrane region" description="Helical" evidence="1">
    <location>
        <begin position="191"/>
        <end position="212"/>
    </location>
</feature>
<keyword evidence="1" id="KW-0472">Membrane</keyword>
<evidence type="ECO:0000313" key="3">
    <source>
        <dbReference type="Proteomes" id="UP000253934"/>
    </source>
</evidence>
<reference evidence="2" key="1">
    <citation type="submission" date="2018-04" db="EMBL/GenBank/DDBJ databases">
        <title>Draft genome sequence of the Candidatus Spirobacillus cienkowskii, a pathogen of freshwater Daphnia species, reconstructed from hemolymph metagenomic reads.</title>
        <authorList>
            <person name="Bresciani L."/>
            <person name="Lemos L.N."/>
            <person name="Wale N."/>
            <person name="Lin J.Y."/>
            <person name="Fernandes G.R."/>
            <person name="Duffy M.A."/>
            <person name="Rodrigues J.M."/>
        </authorList>
    </citation>
    <scope>NUCLEOTIDE SEQUENCE [LARGE SCALE GENOMIC DNA]</scope>
    <source>
        <strain evidence="2">Binning01</strain>
    </source>
</reference>
<comment type="caution">
    <text evidence="2">The sequence shown here is derived from an EMBL/GenBank/DDBJ whole genome shotgun (WGS) entry which is preliminary data.</text>
</comment>
<protein>
    <submittedName>
        <fullName evidence="2">Uncharacterized protein</fullName>
    </submittedName>
</protein>
<keyword evidence="1" id="KW-1133">Transmembrane helix</keyword>
<evidence type="ECO:0000313" key="2">
    <source>
        <dbReference type="EMBL" id="RDB36937.1"/>
    </source>
</evidence>
<organism evidence="2 3">
    <name type="scientific">Spirobacillus cienkowskii</name>
    <dbReference type="NCBI Taxonomy" id="495820"/>
    <lineage>
        <taxon>Bacteria</taxon>
        <taxon>Pseudomonadati</taxon>
        <taxon>Bdellovibrionota</taxon>
        <taxon>Oligoflexia</taxon>
        <taxon>Silvanigrellales</taxon>
        <taxon>Spirobacillus</taxon>
    </lineage>
</organism>
<gene>
    <name evidence="2" type="ORF">DCC88_02470</name>
</gene>
<dbReference type="Proteomes" id="UP000253934">
    <property type="component" value="Unassembled WGS sequence"/>
</dbReference>
<evidence type="ECO:0000256" key="1">
    <source>
        <dbReference type="SAM" id="Phobius"/>
    </source>
</evidence>
<dbReference type="AlphaFoldDB" id="A0A369KVV2"/>
<proteinExistence type="predicted"/>
<dbReference type="EMBL" id="QOVW01000016">
    <property type="protein sequence ID" value="RDB36937.1"/>
    <property type="molecule type" value="Genomic_DNA"/>
</dbReference>
<keyword evidence="3" id="KW-1185">Reference proteome</keyword>
<keyword evidence="1" id="KW-0812">Transmembrane</keyword>
<sequence length="215" mass="24796">MKKIIATILIVTHSAVYSNPSDLDQYMRRANEFVHTEVTNILPGIINAMYKENLSDRKKNIQEVIEEYSNSKINLDKIIDEFDFLYKNTAIPKNINTSEYLNFNKKLDQLEKLKNQIRNSLYTLKKSEFNLRNISNSMNNYCENSNLIFNPKKMELQPQSLGKAVSKFDENDERTSLYYDITYKSEVQQSFLLGMGVAAISGFSISVAVFGLEKT</sequence>
<accession>A0A369KVV2</accession>